<keyword evidence="3" id="KW-1185">Reference proteome</keyword>
<reference evidence="2 4" key="2">
    <citation type="submission" date="2017-06" db="EMBL/GenBank/DDBJ databases">
        <authorList>
            <consortium name="Pathogen Informatics"/>
        </authorList>
    </citation>
    <scope>NUCLEOTIDE SEQUENCE [LARGE SCALE GENOMIC DNA]</scope>
    <source>
        <strain evidence="2 4">NCTC12947</strain>
    </source>
</reference>
<dbReference type="RefSeq" id="WP_066429157.1">
    <property type="nucleotide sequence ID" value="NZ_CP014227.1"/>
</dbReference>
<name>A0AAX2GVU6_9FLAO</name>
<protein>
    <submittedName>
        <fullName evidence="2">Uncharacterized protein</fullName>
    </submittedName>
</protein>
<organism evidence="2 4">
    <name type="scientific">Capnocytophaga haemolytica</name>
    <dbReference type="NCBI Taxonomy" id="45243"/>
    <lineage>
        <taxon>Bacteria</taxon>
        <taxon>Pseudomonadati</taxon>
        <taxon>Bacteroidota</taxon>
        <taxon>Flavobacteriia</taxon>
        <taxon>Flavobacteriales</taxon>
        <taxon>Flavobacteriaceae</taxon>
        <taxon>Capnocytophaga</taxon>
    </lineage>
</organism>
<sequence>MKEVILSDFVKTTIVEIAKGLQEARDELKELGVLVNPHLNKEGVIPARELDLTYRQVQNISFDLMVSAENTGSTESQSAMGIGMKVISLIGLGADVSQKESDLLKNNSVNRISFSVPISFSPNTVGNTLSKEQEKANVQALANSIH</sequence>
<dbReference type="EMBL" id="LT906449">
    <property type="protein sequence ID" value="SNV05117.1"/>
    <property type="molecule type" value="Genomic_DNA"/>
</dbReference>
<gene>
    <name evidence="1" type="ORF">AXF12_05870</name>
    <name evidence="2" type="ORF">SAMEA44541418_00544</name>
</gene>
<reference evidence="1 3" key="1">
    <citation type="submission" date="2016-02" db="EMBL/GenBank/DDBJ databases">
        <authorList>
            <person name="Holder M.E."/>
            <person name="Ajami N.J."/>
            <person name="Petrosino J.F."/>
        </authorList>
    </citation>
    <scope>NUCLEOTIDE SEQUENCE [LARGE SCALE GENOMIC DNA]</scope>
    <source>
        <strain evidence="1 3">CCUG 32990</strain>
    </source>
</reference>
<evidence type="ECO:0000313" key="3">
    <source>
        <dbReference type="Proteomes" id="UP000065822"/>
    </source>
</evidence>
<dbReference type="EMBL" id="CP014227">
    <property type="protein sequence ID" value="AMD85087.1"/>
    <property type="molecule type" value="Genomic_DNA"/>
</dbReference>
<dbReference type="Proteomes" id="UP000215539">
    <property type="component" value="Chromosome 1"/>
</dbReference>
<proteinExistence type="predicted"/>
<evidence type="ECO:0000313" key="1">
    <source>
        <dbReference type="EMBL" id="AMD85087.1"/>
    </source>
</evidence>
<dbReference type="Proteomes" id="UP000065822">
    <property type="component" value="Chromosome"/>
</dbReference>
<dbReference type="KEGG" id="chg:AXF12_05870"/>
<accession>A0AAX2GVU6</accession>
<evidence type="ECO:0000313" key="2">
    <source>
        <dbReference type="EMBL" id="SNV05117.1"/>
    </source>
</evidence>
<dbReference type="AlphaFoldDB" id="A0AAX2GVU6"/>
<evidence type="ECO:0000313" key="4">
    <source>
        <dbReference type="Proteomes" id="UP000215539"/>
    </source>
</evidence>